<dbReference type="EMBL" id="JADKGK010000006">
    <property type="protein sequence ID" value="MBL0002993.1"/>
    <property type="molecule type" value="Genomic_DNA"/>
</dbReference>
<evidence type="ECO:0000313" key="6">
    <source>
        <dbReference type="Proteomes" id="UP000886632"/>
    </source>
</evidence>
<keyword evidence="5" id="KW-0378">Hydrolase</keyword>
<name>A0A9D7TAP3_9MICO</name>
<keyword evidence="3" id="KW-0238">DNA-binding</keyword>
<evidence type="ECO:0000256" key="2">
    <source>
        <dbReference type="ARBA" id="ARBA00022747"/>
    </source>
</evidence>
<comment type="similarity">
    <text evidence="1">Belongs to the type-I restriction system S methylase family.</text>
</comment>
<evidence type="ECO:0000256" key="3">
    <source>
        <dbReference type="ARBA" id="ARBA00023125"/>
    </source>
</evidence>
<dbReference type="GO" id="GO:0004519">
    <property type="term" value="F:endonuclease activity"/>
    <property type="evidence" value="ECO:0007669"/>
    <property type="project" value="UniProtKB-KW"/>
</dbReference>
<dbReference type="InterPro" id="IPR044946">
    <property type="entry name" value="Restrct_endonuc_typeI_TRD_sf"/>
</dbReference>
<proteinExistence type="inferred from homology"/>
<gene>
    <name evidence="5" type="ORF">IPP00_03005</name>
</gene>
<dbReference type="InterPro" id="IPR000055">
    <property type="entry name" value="Restrct_endonuc_typeI_TRD"/>
</dbReference>
<dbReference type="AlphaFoldDB" id="A0A9D7TAP3"/>
<dbReference type="Proteomes" id="UP000886632">
    <property type="component" value="Unassembled WGS sequence"/>
</dbReference>
<reference evidence="5" key="1">
    <citation type="submission" date="2020-10" db="EMBL/GenBank/DDBJ databases">
        <title>Connecting structure to function with the recovery of over 1000 high-quality activated sludge metagenome-assembled genomes encoding full-length rRNA genes using long-read sequencing.</title>
        <authorList>
            <person name="Singleton C.M."/>
            <person name="Petriglieri F."/>
            <person name="Kristensen J.M."/>
            <person name="Kirkegaard R.H."/>
            <person name="Michaelsen T.Y."/>
            <person name="Andersen M.H."/>
            <person name="Karst S.M."/>
            <person name="Dueholm M.S."/>
            <person name="Nielsen P.H."/>
            <person name="Albertsen M."/>
        </authorList>
    </citation>
    <scope>NUCLEOTIDE SEQUENCE</scope>
    <source>
        <strain evidence="5">Ribe_18-Q3-R11-54_MAXAC.001</strain>
    </source>
</reference>
<evidence type="ECO:0000256" key="1">
    <source>
        <dbReference type="ARBA" id="ARBA00010923"/>
    </source>
</evidence>
<comment type="caution">
    <text evidence="5">The sequence shown here is derived from an EMBL/GenBank/DDBJ whole genome shotgun (WGS) entry which is preliminary data.</text>
</comment>
<sequence length="104" mass="11954">MRTFGRSEAVINQHIFKVESNIDRRFHKYLLDYKLADLTRHAHGSGMVHITRGRFDSVPVIVPVEWPSNDGSWRSSKTTSPASTPRIPTLPTRRFAAMCWSRQS</sequence>
<keyword evidence="2" id="KW-0680">Restriction system</keyword>
<keyword evidence="5" id="KW-0540">Nuclease</keyword>
<protein>
    <submittedName>
        <fullName evidence="5">Restriction endonuclease subunit S</fullName>
    </submittedName>
</protein>
<keyword evidence="5" id="KW-0255">Endonuclease</keyword>
<organism evidence="5 6">
    <name type="scientific">Candidatus Phosphoribacter hodrii</name>
    <dbReference type="NCBI Taxonomy" id="2953743"/>
    <lineage>
        <taxon>Bacteria</taxon>
        <taxon>Bacillati</taxon>
        <taxon>Actinomycetota</taxon>
        <taxon>Actinomycetes</taxon>
        <taxon>Micrococcales</taxon>
        <taxon>Dermatophilaceae</taxon>
        <taxon>Candidatus Phosphoribacter</taxon>
    </lineage>
</organism>
<accession>A0A9D7TAP3</accession>
<evidence type="ECO:0000313" key="5">
    <source>
        <dbReference type="EMBL" id="MBL0002993.1"/>
    </source>
</evidence>
<dbReference type="Gene3D" id="3.90.220.20">
    <property type="entry name" value="DNA methylase specificity domains"/>
    <property type="match status" value="1"/>
</dbReference>
<dbReference type="GO" id="GO:0009307">
    <property type="term" value="P:DNA restriction-modification system"/>
    <property type="evidence" value="ECO:0007669"/>
    <property type="project" value="UniProtKB-KW"/>
</dbReference>
<dbReference type="Pfam" id="PF01420">
    <property type="entry name" value="Methylase_S"/>
    <property type="match status" value="1"/>
</dbReference>
<dbReference type="GO" id="GO:0003677">
    <property type="term" value="F:DNA binding"/>
    <property type="evidence" value="ECO:0007669"/>
    <property type="project" value="UniProtKB-KW"/>
</dbReference>
<feature type="domain" description="Type I restriction modification DNA specificity" evidence="4">
    <location>
        <begin position="8"/>
        <end position="63"/>
    </location>
</feature>
<evidence type="ECO:0000259" key="4">
    <source>
        <dbReference type="Pfam" id="PF01420"/>
    </source>
</evidence>
<dbReference type="SUPFAM" id="SSF116734">
    <property type="entry name" value="DNA methylase specificity domain"/>
    <property type="match status" value="1"/>
</dbReference>